<dbReference type="OrthoDB" id="4761006at2"/>
<feature type="region of interest" description="Disordered" evidence="1">
    <location>
        <begin position="169"/>
        <end position="216"/>
    </location>
</feature>
<name>A0A7I7R5J3_9MYCO</name>
<comment type="caution">
    <text evidence="2">The sequence shown here is derived from an EMBL/GenBank/DDBJ whole genome shotgun (WGS) entry which is preliminary data.</text>
</comment>
<evidence type="ECO:0000256" key="1">
    <source>
        <dbReference type="SAM" id="MobiDB-lite"/>
    </source>
</evidence>
<dbReference type="AlphaFoldDB" id="A0A7I7R5J3"/>
<dbReference type="RefSeq" id="WP_083026301.1">
    <property type="nucleotide sequence ID" value="NZ_AP022589.1"/>
</dbReference>
<dbReference type="EMBL" id="MVHZ01000011">
    <property type="protein sequence ID" value="ORB00362.1"/>
    <property type="molecule type" value="Genomic_DNA"/>
</dbReference>
<dbReference type="Proteomes" id="UP000192320">
    <property type="component" value="Unassembled WGS sequence"/>
</dbReference>
<dbReference type="InterPro" id="IPR019710">
    <property type="entry name" value="DUF4226"/>
</dbReference>
<dbReference type="Pfam" id="PF10774">
    <property type="entry name" value="DUF4226"/>
    <property type="match status" value="1"/>
</dbReference>
<feature type="region of interest" description="Disordered" evidence="1">
    <location>
        <begin position="260"/>
        <end position="319"/>
    </location>
</feature>
<evidence type="ECO:0000313" key="2">
    <source>
        <dbReference type="EMBL" id="ORB00362.1"/>
    </source>
</evidence>
<keyword evidence="3" id="KW-1185">Reference proteome</keyword>
<feature type="compositionally biased region" description="Acidic residues" evidence="1">
    <location>
        <begin position="204"/>
        <end position="216"/>
    </location>
</feature>
<protein>
    <submittedName>
        <fullName evidence="2">Uncharacterized protein</fullName>
    </submittedName>
</protein>
<accession>A0A7I7R5J3</accession>
<proteinExistence type="predicted"/>
<evidence type="ECO:0000313" key="3">
    <source>
        <dbReference type="Proteomes" id="UP000192320"/>
    </source>
</evidence>
<reference evidence="2 3" key="1">
    <citation type="submission" date="2017-02" db="EMBL/GenBank/DDBJ databases">
        <title>The new phylogeny of genus Mycobacterium.</title>
        <authorList>
            <person name="Tortoli E."/>
            <person name="Trovato A."/>
            <person name="Cirillo D.M."/>
        </authorList>
    </citation>
    <scope>NUCLEOTIDE SEQUENCE [LARGE SCALE GENOMIC DNA]</scope>
    <source>
        <strain evidence="2 3">DSM 45633</strain>
    </source>
</reference>
<organism evidence="2 3">
    <name type="scientific">Mycolicibacter minnesotensis</name>
    <dbReference type="NCBI Taxonomy" id="1118379"/>
    <lineage>
        <taxon>Bacteria</taxon>
        <taxon>Bacillati</taxon>
        <taxon>Actinomycetota</taxon>
        <taxon>Actinomycetes</taxon>
        <taxon>Mycobacteriales</taxon>
        <taxon>Mycobacteriaceae</taxon>
        <taxon>Mycolicibacter</taxon>
    </lineage>
</organism>
<gene>
    <name evidence="2" type="ORF">BST33_11930</name>
</gene>
<sequence>MATRDDVLDAIDRIHMVAGAGEPTRLAQAALTLPLPPAGYDEVLDRLYSAYPRIGDQQLGRSARAMRAAESALAQQLSTSAEFDRRIIEALRSAHKTTAEGRRRLDDLETEIAAAAASWDLSTASGAREFHRFLIAKLGEIIATVEQANDDDTSKAALAAALTGLYHAMPTERGDPAPVDSDSQQPTEEAPPAGADTQQPCPEPEIDPYLEPLEDDAGTEFPEAAQRLPQFASPMVPGLGSDGPGFGGLPAAMPAGLPWTGLAAGPGSDGLPGEDEFPPEDARGVDPSEGSEGSGTGGDDSAPDEGEQGPVVVRLPDGETTTVADPRLAAAMQAVADGRPVVEAFRSQGIDVPPPGTPVVAAVDAASLRPGDIGVFTDRHALAVGDGKALLDGQVHLVTNLHGPGFLGWQHPPAFVREPEVAASPAATRPATALNALLTLKNPALTGIVDEPGR</sequence>